<accession>D7M2P6</accession>
<evidence type="ECO:0000256" key="1">
    <source>
        <dbReference type="SAM" id="MobiDB-lite"/>
    </source>
</evidence>
<feature type="region of interest" description="Disordered" evidence="1">
    <location>
        <begin position="1"/>
        <end position="109"/>
    </location>
</feature>
<feature type="compositionally biased region" description="Polar residues" evidence="1">
    <location>
        <begin position="369"/>
        <end position="388"/>
    </location>
</feature>
<name>D7M2P6_ARALL</name>
<feature type="compositionally biased region" description="Polar residues" evidence="1">
    <location>
        <begin position="509"/>
        <end position="526"/>
    </location>
</feature>
<keyword evidence="3" id="KW-1185">Reference proteome</keyword>
<evidence type="ECO:0000313" key="2">
    <source>
        <dbReference type="EMBL" id="EFH49042.1"/>
    </source>
</evidence>
<reference evidence="3" key="1">
    <citation type="journal article" date="2011" name="Nat. Genet.">
        <title>The Arabidopsis lyrata genome sequence and the basis of rapid genome size change.</title>
        <authorList>
            <person name="Hu T.T."/>
            <person name="Pattyn P."/>
            <person name="Bakker E.G."/>
            <person name="Cao J."/>
            <person name="Cheng J.-F."/>
            <person name="Clark R.M."/>
            <person name="Fahlgren N."/>
            <person name="Fawcett J.A."/>
            <person name="Grimwood J."/>
            <person name="Gundlach H."/>
            <person name="Haberer G."/>
            <person name="Hollister J.D."/>
            <person name="Ossowski S."/>
            <person name="Ottilar R.P."/>
            <person name="Salamov A.A."/>
            <person name="Schneeberger K."/>
            <person name="Spannagl M."/>
            <person name="Wang X."/>
            <person name="Yang L."/>
            <person name="Nasrallah M.E."/>
            <person name="Bergelson J."/>
            <person name="Carrington J.C."/>
            <person name="Gaut B.S."/>
            <person name="Schmutz J."/>
            <person name="Mayer K.F.X."/>
            <person name="Van de Peer Y."/>
            <person name="Grigoriev I.V."/>
            <person name="Nordborg M."/>
            <person name="Weigel D."/>
            <person name="Guo Y.-L."/>
        </authorList>
    </citation>
    <scope>NUCLEOTIDE SEQUENCE [LARGE SCALE GENOMIC DNA]</scope>
    <source>
        <strain evidence="3">cv. MN47</strain>
    </source>
</reference>
<evidence type="ECO:0000313" key="3">
    <source>
        <dbReference type="Proteomes" id="UP000008694"/>
    </source>
</evidence>
<proteinExistence type="predicted"/>
<feature type="compositionally biased region" description="Basic and acidic residues" evidence="1">
    <location>
        <begin position="69"/>
        <end position="89"/>
    </location>
</feature>
<feature type="compositionally biased region" description="Low complexity" evidence="1">
    <location>
        <begin position="488"/>
        <end position="508"/>
    </location>
</feature>
<dbReference type="Gramene" id="scaffold_603922.1">
    <property type="protein sequence ID" value="scaffold_603922.1"/>
    <property type="gene ID" value="scaffold_603922.1"/>
</dbReference>
<gene>
    <name evidence="2" type="ORF">ARALYDRAFT_911865</name>
</gene>
<dbReference type="OrthoDB" id="10354928at2759"/>
<feature type="region of interest" description="Disordered" evidence="1">
    <location>
        <begin position="485"/>
        <end position="526"/>
    </location>
</feature>
<feature type="region of interest" description="Disordered" evidence="1">
    <location>
        <begin position="369"/>
        <end position="392"/>
    </location>
</feature>
<dbReference type="KEGG" id="aly:9308852"/>
<organism evidence="3">
    <name type="scientific">Arabidopsis lyrata subsp. lyrata</name>
    <name type="common">Lyre-leaved rock-cress</name>
    <dbReference type="NCBI Taxonomy" id="81972"/>
    <lineage>
        <taxon>Eukaryota</taxon>
        <taxon>Viridiplantae</taxon>
        <taxon>Streptophyta</taxon>
        <taxon>Embryophyta</taxon>
        <taxon>Tracheophyta</taxon>
        <taxon>Spermatophyta</taxon>
        <taxon>Magnoliopsida</taxon>
        <taxon>eudicotyledons</taxon>
        <taxon>Gunneridae</taxon>
        <taxon>Pentapetalae</taxon>
        <taxon>rosids</taxon>
        <taxon>malvids</taxon>
        <taxon>Brassicales</taxon>
        <taxon>Brassicaceae</taxon>
        <taxon>Camelineae</taxon>
        <taxon>Arabidopsis</taxon>
    </lineage>
</organism>
<protein>
    <submittedName>
        <fullName evidence="2">Predicted protein</fullName>
    </submittedName>
</protein>
<dbReference type="HOGENOM" id="CLU_476814_0_0_1"/>
<dbReference type="EMBL" id="GL348718">
    <property type="protein sequence ID" value="EFH49042.1"/>
    <property type="molecule type" value="Genomic_DNA"/>
</dbReference>
<sequence>MDDNPNSTLSILGGINFDPEEEDDGLLKDPPPIQRPIVSVVSDSSSAINEANKKTDSPSSRNGESSETGELKTVAEEDDHNDGYDPKVDRGKRKLMGEEETSNSRKKMAFSNIVSGMQYQASAEESRHLQQYLGGPSSAAPVQRLNARQEGTFSQAYDDQHRPWLNPRRYNHCDRAQRSISSTAPVLQPVPIYQPSHHNQNPRLNQIVRSGPTMNLQQQLRGPNHGSTSSTSDGNNFREPIGMERQRFLDAAPRNTYQQLSVANQIRGPALVHRNYEPWSLQNTYPQHPSSAAPVQRLNARQEGTFSQAYDDQHRPWLNPRRYNHCDRAQRSISSTAPVLQPVPIYQPSHHNQNPRLNQIVRSGPTMNLQQQLRGPNHGSTSSTSDGNNFREPIGMERQRFLDAAPRNTYQQLSVANQIRGPALEHHNYEPWSLQNTYPQHPSANQMTNPMPGQMRQMQHSMMYPYQHPVANPQNLYQHQMANTEAEQNQIQQMLQLPSQTQQPTQSQGFNAGPSSEQGQDQQQPR</sequence>
<dbReference type="AlphaFoldDB" id="D7M2P6"/>
<feature type="compositionally biased region" description="Polar residues" evidence="1">
    <location>
        <begin position="216"/>
        <end position="235"/>
    </location>
</feature>
<dbReference type="Proteomes" id="UP000008694">
    <property type="component" value="Unassembled WGS sequence"/>
</dbReference>
<feature type="region of interest" description="Disordered" evidence="1">
    <location>
        <begin position="216"/>
        <end position="239"/>
    </location>
</feature>
<feature type="compositionally biased region" description="Polar residues" evidence="1">
    <location>
        <begin position="1"/>
        <end position="10"/>
    </location>
</feature>
<feature type="compositionally biased region" description="Polar residues" evidence="1">
    <location>
        <begin position="57"/>
        <end position="68"/>
    </location>
</feature>